<sequence length="285" mass="33359">MSKDEMMKHPAPLLKVRVSDFEAEPWLVAMCAGYENGEWREDQLIEHAMEWLPEFSLKYSEWSSLGASNAVKLVRKAAKALYNTEKFKNRGEFGELFLHMILRQVFGTIPAICKMHYKDSRNDTVKGFDCVHVVSKETKLELWIGEVKFYKEITSAIRDVVKELYEHIERDYLRDEFVAITNKIDNNWPHAEKLKLLLDENTSLDDIFDSVSIPILLTYDSDVINGHTKVTDDFEAEFESEVRDNWNKFKGKKLPECININLILLPLRSKEDIQKKLHEELQTWN</sequence>
<organism evidence="2 3">
    <name type="scientific">Plesiomonas shigelloides 302-73</name>
    <dbReference type="NCBI Taxonomy" id="1315976"/>
    <lineage>
        <taxon>Bacteria</taxon>
        <taxon>Pseudomonadati</taxon>
        <taxon>Pseudomonadota</taxon>
        <taxon>Gammaproteobacteria</taxon>
        <taxon>Enterobacterales</taxon>
        <taxon>Enterobacteriaceae</taxon>
        <taxon>Plesiomonas</taxon>
    </lineage>
</organism>
<protein>
    <recommendedName>
        <fullName evidence="1">Anti-bacteriophage protein A/HamA C-terminal domain-containing protein</fullName>
    </recommendedName>
</protein>
<dbReference type="HOGENOM" id="CLU_079359_1_0_6"/>
<proteinExistence type="predicted"/>
<keyword evidence="3" id="KW-1185">Reference proteome</keyword>
<dbReference type="PATRIC" id="fig|1315976.3.peg.1754"/>
<dbReference type="InterPro" id="IPR014976">
    <property type="entry name" value="AbpA_HamA_C"/>
</dbReference>
<feature type="domain" description="Anti-bacteriophage protein A/HamA C-terminal" evidence="1">
    <location>
        <begin position="20"/>
        <end position="281"/>
    </location>
</feature>
<evidence type="ECO:0000313" key="2">
    <source>
        <dbReference type="EMBL" id="EON88685.1"/>
    </source>
</evidence>
<evidence type="ECO:0000313" key="3">
    <source>
        <dbReference type="Proteomes" id="UP000014012"/>
    </source>
</evidence>
<reference evidence="2 3" key="1">
    <citation type="journal article" date="2013" name="Genome Announc.">
        <title>Genome Sequence of Plesiomonas shigelloides Strain 302-73 (Serotype O1).</title>
        <authorList>
            <person name="Pique N."/>
            <person name="Aquilini E."/>
            <person name="Alioto T."/>
            <person name="Minana-Galbis D."/>
            <person name="Tomas J.M."/>
        </authorList>
    </citation>
    <scope>NUCLEOTIDE SEQUENCE [LARGE SCALE GENOMIC DNA]</scope>
    <source>
        <strain evidence="2 3">302-73</strain>
    </source>
</reference>
<evidence type="ECO:0000259" key="1">
    <source>
        <dbReference type="Pfam" id="PF08878"/>
    </source>
</evidence>
<comment type="caution">
    <text evidence="2">The sequence shown here is derived from an EMBL/GenBank/DDBJ whole genome shotgun (WGS) entry which is preliminary data.</text>
</comment>
<dbReference type="EMBL" id="AQQO01000329">
    <property type="protein sequence ID" value="EON88685.1"/>
    <property type="molecule type" value="Genomic_DNA"/>
</dbReference>
<dbReference type="RefSeq" id="WP_010863480.1">
    <property type="nucleotide sequence ID" value="NZ_KB944511.1"/>
</dbReference>
<dbReference type="Pfam" id="PF08878">
    <property type="entry name" value="HamA"/>
    <property type="match status" value="1"/>
</dbReference>
<gene>
    <name evidence="2" type="ORF">PLESHI_09339</name>
</gene>
<dbReference type="Proteomes" id="UP000014012">
    <property type="component" value="Unassembled WGS sequence"/>
</dbReference>
<name>R8AQS6_PLESH</name>
<accession>R8AQS6</accession>
<dbReference type="AlphaFoldDB" id="R8AQS6"/>